<keyword evidence="2" id="KW-1185">Reference proteome</keyword>
<gene>
    <name evidence="1" type="ORF">PR048_005619</name>
</gene>
<dbReference type="SUPFAM" id="SSF53098">
    <property type="entry name" value="Ribonuclease H-like"/>
    <property type="match status" value="1"/>
</dbReference>
<comment type="caution">
    <text evidence="1">The sequence shown here is derived from an EMBL/GenBank/DDBJ whole genome shotgun (WGS) entry which is preliminary data.</text>
</comment>
<dbReference type="InterPro" id="IPR036397">
    <property type="entry name" value="RNaseH_sf"/>
</dbReference>
<dbReference type="InterPro" id="IPR012337">
    <property type="entry name" value="RNaseH-like_sf"/>
</dbReference>
<evidence type="ECO:0000313" key="2">
    <source>
        <dbReference type="Proteomes" id="UP001159363"/>
    </source>
</evidence>
<accession>A0ABQ9I8Q6</accession>
<name>A0ABQ9I8Q6_9NEOP</name>
<dbReference type="EMBL" id="JARBHB010000002">
    <property type="protein sequence ID" value="KAJ8893038.1"/>
    <property type="molecule type" value="Genomic_DNA"/>
</dbReference>
<dbReference type="Gene3D" id="3.30.420.10">
    <property type="entry name" value="Ribonuclease H-like superfamily/Ribonuclease H"/>
    <property type="match status" value="1"/>
</dbReference>
<sequence length="128" mass="14900">MDVFTKFVKLYLMKRATAQVVTEKVLDCYVLDDKWKTLTSMLGIELGFTAVYHPVANLVESVMHKLWWLFRMYYNDHHSHWAVIVNDVETLINSCWHEDTGATPMELLCMGKPHTVLQNILNFPLNNA</sequence>
<dbReference type="Proteomes" id="UP001159363">
    <property type="component" value="Chromosome 2"/>
</dbReference>
<evidence type="ECO:0000313" key="1">
    <source>
        <dbReference type="EMBL" id="KAJ8893038.1"/>
    </source>
</evidence>
<organism evidence="1 2">
    <name type="scientific">Dryococelus australis</name>
    <dbReference type="NCBI Taxonomy" id="614101"/>
    <lineage>
        <taxon>Eukaryota</taxon>
        <taxon>Metazoa</taxon>
        <taxon>Ecdysozoa</taxon>
        <taxon>Arthropoda</taxon>
        <taxon>Hexapoda</taxon>
        <taxon>Insecta</taxon>
        <taxon>Pterygota</taxon>
        <taxon>Neoptera</taxon>
        <taxon>Polyneoptera</taxon>
        <taxon>Phasmatodea</taxon>
        <taxon>Verophasmatodea</taxon>
        <taxon>Anareolatae</taxon>
        <taxon>Phasmatidae</taxon>
        <taxon>Eurycanthinae</taxon>
        <taxon>Dryococelus</taxon>
    </lineage>
</organism>
<reference evidence="1 2" key="1">
    <citation type="submission" date="2023-02" db="EMBL/GenBank/DDBJ databases">
        <title>LHISI_Scaffold_Assembly.</title>
        <authorList>
            <person name="Stuart O.P."/>
            <person name="Cleave R."/>
            <person name="Magrath M.J.L."/>
            <person name="Mikheyev A.S."/>
        </authorList>
    </citation>
    <scope>NUCLEOTIDE SEQUENCE [LARGE SCALE GENOMIC DNA]</scope>
    <source>
        <strain evidence="1">Daus_M_001</strain>
        <tissue evidence="1">Leg muscle</tissue>
    </source>
</reference>
<proteinExistence type="predicted"/>
<protein>
    <submittedName>
        <fullName evidence="1">Uncharacterized protein</fullName>
    </submittedName>
</protein>